<comment type="similarity">
    <text evidence="9">Belongs to the ComGC family.</text>
</comment>
<dbReference type="GO" id="GO:0030420">
    <property type="term" value="P:establishment of competence for transformation"/>
    <property type="evidence" value="ECO:0007669"/>
    <property type="project" value="UniProtKB-KW"/>
</dbReference>
<keyword evidence="4" id="KW-0488">Methylation</keyword>
<evidence type="ECO:0000256" key="9">
    <source>
        <dbReference type="ARBA" id="ARBA00043982"/>
    </source>
</evidence>
<evidence type="ECO:0000256" key="5">
    <source>
        <dbReference type="ARBA" id="ARBA00022692"/>
    </source>
</evidence>
<keyword evidence="5 10" id="KW-0812">Transmembrane</keyword>
<sequence length="98" mass="11163">MKKREGFTLIEMAIVLFIISLLILIVIPNIGSQRDHAQKIHSHAMKTVIQTQIDMYVDETDADTVTYPVLEKKGYLTRKQVDEAKREGISIHGKEALQ</sequence>
<evidence type="ECO:0000256" key="3">
    <source>
        <dbReference type="ARBA" id="ARBA00022475"/>
    </source>
</evidence>
<dbReference type="GO" id="GO:0005886">
    <property type="term" value="C:plasma membrane"/>
    <property type="evidence" value="ECO:0007669"/>
    <property type="project" value="UniProtKB-SubCell"/>
</dbReference>
<dbReference type="eggNOG" id="COG4537">
    <property type="taxonomic scope" value="Bacteria"/>
</dbReference>
<dbReference type="Proteomes" id="UP000028700">
    <property type="component" value="Unassembled WGS sequence"/>
</dbReference>
<dbReference type="InterPro" id="IPR016940">
    <property type="entry name" value="ComGC"/>
</dbReference>
<dbReference type="PIRSF" id="PIRSF029928">
    <property type="entry name" value="Late_competence_ComGC"/>
    <property type="match status" value="1"/>
</dbReference>
<keyword evidence="6 10" id="KW-1133">Transmembrane helix</keyword>
<dbReference type="EMBL" id="BBJM01000017">
    <property type="protein sequence ID" value="GAK48013.1"/>
    <property type="molecule type" value="Genomic_DNA"/>
</dbReference>
<dbReference type="Pfam" id="PF07963">
    <property type="entry name" value="N_methyl"/>
    <property type="match status" value="1"/>
</dbReference>
<dbReference type="InterPro" id="IPR045584">
    <property type="entry name" value="Pilin-like"/>
</dbReference>
<evidence type="ECO:0000256" key="1">
    <source>
        <dbReference type="ARBA" id="ARBA00004162"/>
    </source>
</evidence>
<name>A0A081BIZ5_9LACO</name>
<evidence type="ECO:0000256" key="4">
    <source>
        <dbReference type="ARBA" id="ARBA00022481"/>
    </source>
</evidence>
<proteinExistence type="inferred from homology"/>
<feature type="transmembrane region" description="Helical" evidence="10">
    <location>
        <begin position="7"/>
        <end position="27"/>
    </location>
</feature>
<evidence type="ECO:0000256" key="7">
    <source>
        <dbReference type="ARBA" id="ARBA00023136"/>
    </source>
</evidence>
<keyword evidence="7 10" id="KW-0472">Membrane</keyword>
<keyword evidence="8" id="KW-0178">Competence</keyword>
<dbReference type="RefSeq" id="WP_034528006.1">
    <property type="nucleotide sequence ID" value="NZ_BBJM01000017.1"/>
</dbReference>
<dbReference type="PROSITE" id="PS00409">
    <property type="entry name" value="PROKAR_NTER_METHYL"/>
    <property type="match status" value="1"/>
</dbReference>
<evidence type="ECO:0000313" key="11">
    <source>
        <dbReference type="EMBL" id="GAK48013.1"/>
    </source>
</evidence>
<dbReference type="Gene3D" id="3.30.700.10">
    <property type="entry name" value="Glycoprotein, Type 4 Pilin"/>
    <property type="match status" value="1"/>
</dbReference>
<dbReference type="InterPro" id="IPR012902">
    <property type="entry name" value="N_methyl_site"/>
</dbReference>
<dbReference type="NCBIfam" id="NF040999">
    <property type="entry name" value="pilin_ComGC"/>
    <property type="match status" value="1"/>
</dbReference>
<accession>A0A081BIZ5</accession>
<reference evidence="11" key="1">
    <citation type="journal article" date="2014" name="Genome Announc.">
        <title>Draft Genome Sequence of Lactobacillus oryzae Strain SG293T.</title>
        <authorList>
            <person name="Tanizawa Y."/>
            <person name="Fujisawa T."/>
            <person name="Mochizuki T."/>
            <person name="Kaminuma E."/>
            <person name="Nakamura Y."/>
            <person name="Tohno M."/>
        </authorList>
    </citation>
    <scope>NUCLEOTIDE SEQUENCE [LARGE SCALE GENOMIC DNA]</scope>
    <source>
        <strain evidence="11">SG293</strain>
    </source>
</reference>
<dbReference type="GO" id="GO:0009986">
    <property type="term" value="C:cell surface"/>
    <property type="evidence" value="ECO:0007669"/>
    <property type="project" value="UniProtKB-SubCell"/>
</dbReference>
<dbReference type="SUPFAM" id="SSF54523">
    <property type="entry name" value="Pili subunits"/>
    <property type="match status" value="1"/>
</dbReference>
<dbReference type="AlphaFoldDB" id="A0A081BIZ5"/>
<organism evidence="11 12">
    <name type="scientific">Secundilactobacillus oryzae JCM 18671</name>
    <dbReference type="NCBI Taxonomy" id="1291743"/>
    <lineage>
        <taxon>Bacteria</taxon>
        <taxon>Bacillati</taxon>
        <taxon>Bacillota</taxon>
        <taxon>Bacilli</taxon>
        <taxon>Lactobacillales</taxon>
        <taxon>Lactobacillaceae</taxon>
        <taxon>Secundilactobacillus</taxon>
    </lineage>
</organism>
<comment type="subcellular location">
    <subcellularLocation>
        <location evidence="1">Cell membrane</location>
        <topology evidence="1">Single-pass membrane protein</topology>
    </subcellularLocation>
    <subcellularLocation>
        <location evidence="2">Cell surface</location>
    </subcellularLocation>
</comment>
<keyword evidence="12" id="KW-1185">Reference proteome</keyword>
<gene>
    <name evidence="11" type="primary">comGC</name>
    <name evidence="11" type="ORF">LOSG293_170150</name>
</gene>
<evidence type="ECO:0000256" key="10">
    <source>
        <dbReference type="SAM" id="Phobius"/>
    </source>
</evidence>
<dbReference type="OrthoDB" id="2248894at2"/>
<protein>
    <submittedName>
        <fullName evidence="11">Competence protein ComGC</fullName>
    </submittedName>
</protein>
<evidence type="ECO:0000256" key="8">
    <source>
        <dbReference type="ARBA" id="ARBA00023287"/>
    </source>
</evidence>
<dbReference type="STRING" id="1291743.LOSG293_170150"/>
<keyword evidence="3" id="KW-1003">Cell membrane</keyword>
<evidence type="ECO:0000256" key="2">
    <source>
        <dbReference type="ARBA" id="ARBA00004241"/>
    </source>
</evidence>
<comment type="caution">
    <text evidence="11">The sequence shown here is derived from an EMBL/GenBank/DDBJ whole genome shotgun (WGS) entry which is preliminary data.</text>
</comment>
<evidence type="ECO:0000256" key="6">
    <source>
        <dbReference type="ARBA" id="ARBA00022989"/>
    </source>
</evidence>
<dbReference type="NCBIfam" id="TIGR02532">
    <property type="entry name" value="IV_pilin_GFxxxE"/>
    <property type="match status" value="1"/>
</dbReference>
<evidence type="ECO:0000313" key="12">
    <source>
        <dbReference type="Proteomes" id="UP000028700"/>
    </source>
</evidence>